<evidence type="ECO:0000313" key="7">
    <source>
        <dbReference type="RefSeq" id="XP_010927909.1"/>
    </source>
</evidence>
<dbReference type="GeneID" id="105049839"/>
<dbReference type="Gene3D" id="3.40.250.10">
    <property type="entry name" value="Rhodanese-like domain"/>
    <property type="match status" value="1"/>
</dbReference>
<keyword evidence="4" id="KW-1185">Reference proteome</keyword>
<dbReference type="AlphaFoldDB" id="A0A6I9RJS4"/>
<feature type="region of interest" description="Disordered" evidence="1">
    <location>
        <begin position="168"/>
        <end position="198"/>
    </location>
</feature>
<dbReference type="InterPro" id="IPR044690">
    <property type="entry name" value="CAS_plant"/>
</dbReference>
<dbReference type="CDD" id="cd00158">
    <property type="entry name" value="RHOD"/>
    <property type="match status" value="1"/>
</dbReference>
<accession>A0A6I9RJS4</accession>
<dbReference type="PROSITE" id="PS50206">
    <property type="entry name" value="RHODANESE_3"/>
    <property type="match status" value="1"/>
</dbReference>
<evidence type="ECO:0000313" key="4">
    <source>
        <dbReference type="Proteomes" id="UP000504607"/>
    </source>
</evidence>
<dbReference type="RefSeq" id="XP_010927910.1">
    <property type="nucleotide sequence ID" value="XM_010929608.3"/>
</dbReference>
<dbReference type="InterPro" id="IPR001763">
    <property type="entry name" value="Rhodanese-like_dom"/>
</dbReference>
<dbReference type="InterPro" id="IPR036873">
    <property type="entry name" value="Rhodanese-like_dom_sf"/>
</dbReference>
<dbReference type="GO" id="GO:0090333">
    <property type="term" value="P:regulation of stomatal closure"/>
    <property type="evidence" value="ECO:0007669"/>
    <property type="project" value="InterPro"/>
</dbReference>
<name>A0A6I9RJS4_ELAGV</name>
<dbReference type="GO" id="GO:0009704">
    <property type="term" value="P:de-etiolation"/>
    <property type="evidence" value="ECO:0007669"/>
    <property type="project" value="InterPro"/>
</dbReference>
<evidence type="ECO:0000313" key="5">
    <source>
        <dbReference type="RefSeq" id="XP_010927907.1"/>
    </source>
</evidence>
<organism evidence="4 8">
    <name type="scientific">Elaeis guineensis var. tenera</name>
    <name type="common">Oil palm</name>
    <dbReference type="NCBI Taxonomy" id="51953"/>
    <lineage>
        <taxon>Eukaryota</taxon>
        <taxon>Viridiplantae</taxon>
        <taxon>Streptophyta</taxon>
        <taxon>Embryophyta</taxon>
        <taxon>Tracheophyta</taxon>
        <taxon>Spermatophyta</taxon>
        <taxon>Magnoliopsida</taxon>
        <taxon>Liliopsida</taxon>
        <taxon>Arecaceae</taxon>
        <taxon>Arecoideae</taxon>
        <taxon>Cocoseae</taxon>
        <taxon>Elaeidinae</taxon>
        <taxon>Elaeis</taxon>
    </lineage>
</organism>
<reference evidence="5 6" key="1">
    <citation type="submission" date="2025-04" db="UniProtKB">
        <authorList>
            <consortium name="RefSeq"/>
        </authorList>
    </citation>
    <scope>IDENTIFICATION</scope>
</reference>
<protein>
    <submittedName>
        <fullName evidence="5 6">Uncharacterized protein LOC105049839 isoform X1</fullName>
    </submittedName>
</protein>
<dbReference type="RefSeq" id="XP_010927907.1">
    <property type="nucleotide sequence ID" value="XM_010929605.3"/>
</dbReference>
<dbReference type="PANTHER" id="PTHR34209:SF3">
    <property type="entry name" value="RHODANESE_CELL CYCLE CONTROL PHOSPHATASE SUPERFAMILY PROTEIN"/>
    <property type="match status" value="1"/>
</dbReference>
<evidence type="ECO:0000256" key="2">
    <source>
        <dbReference type="SAM" id="SignalP"/>
    </source>
</evidence>
<evidence type="ECO:0000256" key="1">
    <source>
        <dbReference type="SAM" id="MobiDB-lite"/>
    </source>
</evidence>
<proteinExistence type="predicted"/>
<dbReference type="Pfam" id="PF00581">
    <property type="entry name" value="Rhodanese"/>
    <property type="match status" value="1"/>
</dbReference>
<sequence>MVIGMLNLRTMLPVCSAVPSCSHSQICLHVGTRAFYPLQKVLEDRHVFEGRGFSWNQDGIRAQDISFRTDASKCVHSLIVEKPDQSGSLDSSIFSPYPNGFDDIVRGFSKECIESEPEDWYYSTREISGLYPITEDLKTPRLSGPSMLPDDLGNYIADDISSHSVTAGTMVSPDIEPPPAVSPSGDALQDLPNSLDQSSNGLSGLVSSGSFFVPNATETTLTDSPAPVSDTFEAANKGILDLKESVNHLVSGITESINTSIGKLEGAAKDSYDAFTLSVSDTVRSVTNSFDSVVSGLFSSVENSKLQTNNELTGYSSALKENAYRAGTSAIDILRQVIITVEDSLANAATFVVYSYGTAKSLLPPDVKDVLDLSEEKTLQILSPVGAAFKQVYIIIENFERNLGLDPNDPILPFILILGSSGVIGVSYWLSKYGGYSGDLAPEITLELLKGEENAVLIDVRPEDLRERNGVPDLRREARAKYASLTLPEIDGSTKKLLKGGREIDDAITAVVIRNLKIVKDESKVIIMDANGGRSKAIARSLRKLGVKKPYIVQGGFQSWAKKGLRIKELKPETALTVLNEEAEAILEDIKPTPALVIGYGLGMSAAIYALLEWEKTLQIIGLIGLGQSLYRRVASYEDLKDLKQDVRLLLAPVRRGAQAFSWAARKIEPNKVGLPTSPSSTAVQDRVLQAAAKHESQPSDAEEAQGLPQESLGQTKENLDLSEA</sequence>
<dbReference type="SMART" id="SM00450">
    <property type="entry name" value="RHOD"/>
    <property type="match status" value="1"/>
</dbReference>
<evidence type="ECO:0000313" key="9">
    <source>
        <dbReference type="RefSeq" id="XP_019708065.1"/>
    </source>
</evidence>
<dbReference type="RefSeq" id="XP_010927908.1">
    <property type="nucleotide sequence ID" value="XM_010929606.3"/>
</dbReference>
<dbReference type="KEGG" id="egu:105049839"/>
<dbReference type="SUPFAM" id="SSF52821">
    <property type="entry name" value="Rhodanese/Cell cycle control phosphatase"/>
    <property type="match status" value="1"/>
</dbReference>
<dbReference type="RefSeq" id="XP_019708065.1">
    <property type="nucleotide sequence ID" value="XM_019852506.2"/>
</dbReference>
<evidence type="ECO:0000259" key="3">
    <source>
        <dbReference type="PROSITE" id="PS50206"/>
    </source>
</evidence>
<gene>
    <name evidence="5 6 7 8 9" type="primary">LOC105049839</name>
</gene>
<feature type="domain" description="Rhodanese" evidence="3">
    <location>
        <begin position="451"/>
        <end position="569"/>
    </location>
</feature>
<evidence type="ECO:0000313" key="6">
    <source>
        <dbReference type="RefSeq" id="XP_010927908.1"/>
    </source>
</evidence>
<feature type="chain" id="PRO_5044636250" evidence="2">
    <location>
        <begin position="18"/>
        <end position="725"/>
    </location>
</feature>
<evidence type="ECO:0000313" key="8">
    <source>
        <dbReference type="RefSeq" id="XP_010927910.1"/>
    </source>
</evidence>
<feature type="signal peptide" evidence="2">
    <location>
        <begin position="1"/>
        <end position="17"/>
    </location>
</feature>
<dbReference type="GO" id="GO:0071277">
    <property type="term" value="P:cellular response to calcium ion"/>
    <property type="evidence" value="ECO:0007669"/>
    <property type="project" value="InterPro"/>
</dbReference>
<feature type="region of interest" description="Disordered" evidence="1">
    <location>
        <begin position="689"/>
        <end position="725"/>
    </location>
</feature>
<dbReference type="OrthoDB" id="551300at2759"/>
<dbReference type="RefSeq" id="XP_010927909.1">
    <property type="nucleotide sequence ID" value="XM_010929607.3"/>
</dbReference>
<dbReference type="PANTHER" id="PTHR34209">
    <property type="entry name" value="RHODANESE/CELL CYCLE CONTROL PHOSPHATASE SUPERFAMILY PROTEIN"/>
    <property type="match status" value="1"/>
</dbReference>
<keyword evidence="2" id="KW-0732">Signal</keyword>
<dbReference type="Proteomes" id="UP000504607">
    <property type="component" value="Chromosome 8"/>
</dbReference>